<dbReference type="Proteomes" id="UP000030108">
    <property type="component" value="Unassembled WGS sequence"/>
</dbReference>
<name>X8IYF1_9AGAM</name>
<comment type="caution">
    <text evidence="2">The sequence shown here is derived from an EMBL/GenBank/DDBJ whole genome shotgun (WGS) entry which is preliminary data.</text>
</comment>
<protein>
    <submittedName>
        <fullName evidence="2">Uncharacterized protein</fullName>
    </submittedName>
</protein>
<dbReference type="EMBL" id="JATN01000322">
    <property type="protein sequence ID" value="EUC54795.1"/>
    <property type="molecule type" value="Genomic_DNA"/>
</dbReference>
<sequence>MSPNTNMNSSFRGTDLMATICLARQGKLCRCGTCTSSFISTATTVSDVSTTCPPSEISDCENSQDFENPSRVRCQPLQAFPTTTTIVEPVYDNQDDEASTGEFAGPDGRHRSPSPNLFNLPLSRSQSLARTDSVSSAVSNRTVCSPRINSLKRKEIVVSNAIANRYDEKPVTLLPPLPASVRSIRARRLGPARSDYNITPTPAIPLGRPKNRRRFD</sequence>
<accession>X8IYF1</accession>
<gene>
    <name evidence="2" type="ORF">RSOL_073870</name>
</gene>
<evidence type="ECO:0000313" key="2">
    <source>
        <dbReference type="EMBL" id="EUC54795.1"/>
    </source>
</evidence>
<dbReference type="AlphaFoldDB" id="X8IYF1"/>
<dbReference type="OrthoDB" id="3253071at2759"/>
<proteinExistence type="predicted"/>
<feature type="region of interest" description="Disordered" evidence="1">
    <location>
        <begin position="95"/>
        <end position="115"/>
    </location>
</feature>
<reference evidence="3" key="1">
    <citation type="journal article" date="2014" name="Genome Announc.">
        <title>Draft genome sequence of the plant-pathogenic soil fungus Rhizoctonia solani anastomosis group 3 strain Rhs1AP.</title>
        <authorList>
            <person name="Cubeta M.A."/>
            <person name="Thomas E."/>
            <person name="Dean R.A."/>
            <person name="Jabaji S."/>
            <person name="Neate S.M."/>
            <person name="Tavantzis S."/>
            <person name="Toda T."/>
            <person name="Vilgalys R."/>
            <person name="Bharathan N."/>
            <person name="Fedorova-Abrams N."/>
            <person name="Pakala S.B."/>
            <person name="Pakala S.M."/>
            <person name="Zafar N."/>
            <person name="Joardar V."/>
            <person name="Losada L."/>
            <person name="Nierman W.C."/>
        </authorList>
    </citation>
    <scope>NUCLEOTIDE SEQUENCE [LARGE SCALE GENOMIC DNA]</scope>
    <source>
        <strain evidence="3">AG-3</strain>
    </source>
</reference>
<organism evidence="2 3">
    <name type="scientific">Rhizoctonia solani AG-3 Rhs1AP</name>
    <dbReference type="NCBI Taxonomy" id="1086054"/>
    <lineage>
        <taxon>Eukaryota</taxon>
        <taxon>Fungi</taxon>
        <taxon>Dikarya</taxon>
        <taxon>Basidiomycota</taxon>
        <taxon>Agaricomycotina</taxon>
        <taxon>Agaricomycetes</taxon>
        <taxon>Cantharellales</taxon>
        <taxon>Ceratobasidiaceae</taxon>
        <taxon>Rhizoctonia</taxon>
    </lineage>
</organism>
<evidence type="ECO:0000313" key="3">
    <source>
        <dbReference type="Proteomes" id="UP000030108"/>
    </source>
</evidence>
<feature type="non-terminal residue" evidence="2">
    <location>
        <position position="216"/>
    </location>
</feature>
<evidence type="ECO:0000256" key="1">
    <source>
        <dbReference type="SAM" id="MobiDB-lite"/>
    </source>
</evidence>
<feature type="region of interest" description="Disordered" evidence="1">
    <location>
        <begin position="192"/>
        <end position="216"/>
    </location>
</feature>